<organism evidence="1 2">
    <name type="scientific">Helicobacter trogontum</name>
    <dbReference type="NCBI Taxonomy" id="50960"/>
    <lineage>
        <taxon>Bacteria</taxon>
        <taxon>Pseudomonadati</taxon>
        <taxon>Campylobacterota</taxon>
        <taxon>Epsilonproteobacteria</taxon>
        <taxon>Campylobacterales</taxon>
        <taxon>Helicobacteraceae</taxon>
        <taxon>Helicobacter</taxon>
    </lineage>
</organism>
<dbReference type="EMBL" id="BAAFHN010000105">
    <property type="protein sequence ID" value="GAB0174024.1"/>
    <property type="molecule type" value="Genomic_DNA"/>
</dbReference>
<evidence type="ECO:0000313" key="2">
    <source>
        <dbReference type="Proteomes" id="UP001562457"/>
    </source>
</evidence>
<sequence length="165" mass="19284">MLQRYIILLMCTFMYFLQAMDINEPLDISFRDTNIYILEVTYPKKCEIKDKTFFVLSKEVIASYFQNAELYDSESPVGVRDYPNYQCKITGKLLVNNKHYDFRLDYSGVGYIHNNATANITICNRKNCYPCAVADAYYDALESDDTKWLENYRAEYGVKKVSDVV</sequence>
<evidence type="ECO:0000313" key="1">
    <source>
        <dbReference type="EMBL" id="GAB0174024.1"/>
    </source>
</evidence>
<gene>
    <name evidence="1" type="ORF">NHP164001_20470</name>
</gene>
<comment type="caution">
    <text evidence="1">The sequence shown here is derived from an EMBL/GenBank/DDBJ whole genome shotgun (WGS) entry which is preliminary data.</text>
</comment>
<proteinExistence type="predicted"/>
<keyword evidence="2" id="KW-1185">Reference proteome</keyword>
<dbReference type="Proteomes" id="UP001562457">
    <property type="component" value="Unassembled WGS sequence"/>
</dbReference>
<accession>A0ABQ0D767</accession>
<reference evidence="1 2" key="1">
    <citation type="submission" date="2024-06" db="EMBL/GenBank/DDBJ databases">
        <title>Draft genome sequence of Helicobacter trogontum NHP16-4001.</title>
        <authorList>
            <person name="Rimbara E."/>
            <person name="Suzuki M."/>
        </authorList>
    </citation>
    <scope>NUCLEOTIDE SEQUENCE [LARGE SCALE GENOMIC DNA]</scope>
    <source>
        <strain evidence="1 2">NHP16-4001</strain>
    </source>
</reference>
<name>A0ABQ0D767_9HELI</name>
<protein>
    <submittedName>
        <fullName evidence="1">Uncharacterized protein</fullName>
    </submittedName>
</protein>